<dbReference type="Pfam" id="PF05649">
    <property type="entry name" value="Peptidase_M13_N"/>
    <property type="match status" value="1"/>
</dbReference>
<feature type="domain" description="Peptidase M13 N-terminal" evidence="10">
    <location>
        <begin position="41"/>
        <end position="417"/>
    </location>
</feature>
<dbReference type="Proteomes" id="UP000295110">
    <property type="component" value="Unassembled WGS sequence"/>
</dbReference>
<evidence type="ECO:0000256" key="4">
    <source>
        <dbReference type="ARBA" id="ARBA00022723"/>
    </source>
</evidence>
<feature type="chain" id="PRO_5020188850" evidence="8">
    <location>
        <begin position="23"/>
        <end position="673"/>
    </location>
</feature>
<accession>A0A4R3UH50</accession>
<keyword evidence="8" id="KW-0732">Signal</keyword>
<gene>
    <name evidence="11" type="ORF">EV671_104224</name>
</gene>
<evidence type="ECO:0000256" key="1">
    <source>
        <dbReference type="ARBA" id="ARBA00001947"/>
    </source>
</evidence>
<sequence>MKNTLRLTTLALLMHVGCLAWAAPSSTSGLDLGGADKAVRPQDDLFRAGNGHWLTTTEIPADKSSYGAFIQLRDLSDQRVRAIVEDLARGKHPAGAVEQKIGDYFAAYMDTAAIDKAGLAPIRPLLDSIAAIQDREQLAAWLGTHVGSVSLPVPLGIEADFKQPTVNRLVTWQGGLGLPDRDYYLKKDDERMAKARAAYETYLKALAQQAGLKDATAVPRVLAVEQRLAEVQWSKVENRDPVKLYNPMTPAELAEKAPGFAWGAFFKAALLPDLDKLSVSQPSYVVAAAKILNDTPLDDLKAYLTLRTLDANASILPQPIRDAAFAFQGTALTGAKSEQPRWQKAVASLNGALGEAVGQVYVQRHFPAADKARMLELVNNLMAAYKTSIDGLTWMTPATKAAAQDKLSKYMVKIGYPDSWRDYAKLEVRAGDAFGNSERASRFDWQREAGKASKPVDRREWGMTPQTVNAYYNPTLNEIVFPAAILQPPFYNPKADDAVNYGGIGAVIGHEISHGFDDEGSQFDGSGALRNWWTDADRKAFEAIGARLVAQYDGYEPIPGKHLNGRLTLGENIADLSGLQIAYKAYLRSLGGKQPPVVDGYTGEQRFFMGWSQVWREKAREERKLQLLTIDPHSPTEFRANGAAVNHDGFHQAFKTQPGDRMFKPAEERIRIW</sequence>
<dbReference type="Gene3D" id="1.10.1380.10">
    <property type="entry name" value="Neutral endopeptidase , domain2"/>
    <property type="match status" value="1"/>
</dbReference>
<evidence type="ECO:0000256" key="7">
    <source>
        <dbReference type="ARBA" id="ARBA00023049"/>
    </source>
</evidence>
<comment type="similarity">
    <text evidence="2">Belongs to the peptidase M13 family.</text>
</comment>
<dbReference type="RefSeq" id="WP_132576210.1">
    <property type="nucleotide sequence ID" value="NZ_CBCSGL010000052.1"/>
</dbReference>
<dbReference type="PROSITE" id="PS51885">
    <property type="entry name" value="NEPRILYSIN"/>
    <property type="match status" value="1"/>
</dbReference>
<dbReference type="PRINTS" id="PR00786">
    <property type="entry name" value="NEPRILYSIN"/>
</dbReference>
<evidence type="ECO:0000313" key="12">
    <source>
        <dbReference type="Proteomes" id="UP000295110"/>
    </source>
</evidence>
<evidence type="ECO:0000259" key="9">
    <source>
        <dbReference type="Pfam" id="PF01431"/>
    </source>
</evidence>
<comment type="cofactor">
    <cofactor evidence="1">
        <name>Zn(2+)</name>
        <dbReference type="ChEBI" id="CHEBI:29105"/>
    </cofactor>
</comment>
<keyword evidence="6" id="KW-0862">Zinc</keyword>
<dbReference type="PANTHER" id="PTHR11733">
    <property type="entry name" value="ZINC METALLOPROTEASE FAMILY M13 NEPRILYSIN-RELATED"/>
    <property type="match status" value="1"/>
</dbReference>
<dbReference type="GO" id="GO:0016485">
    <property type="term" value="P:protein processing"/>
    <property type="evidence" value="ECO:0007669"/>
    <property type="project" value="TreeGrafter"/>
</dbReference>
<keyword evidence="7" id="KW-0482">Metalloprotease</keyword>
<dbReference type="GO" id="GO:0005886">
    <property type="term" value="C:plasma membrane"/>
    <property type="evidence" value="ECO:0007669"/>
    <property type="project" value="TreeGrafter"/>
</dbReference>
<comment type="caution">
    <text evidence="11">The sequence shown here is derived from an EMBL/GenBank/DDBJ whole genome shotgun (WGS) entry which is preliminary data.</text>
</comment>
<dbReference type="AlphaFoldDB" id="A0A4R3UH50"/>
<dbReference type="GO" id="GO:0004222">
    <property type="term" value="F:metalloendopeptidase activity"/>
    <property type="evidence" value="ECO:0007669"/>
    <property type="project" value="InterPro"/>
</dbReference>
<protein>
    <submittedName>
        <fullName evidence="11">Endothelin-converting enzyme</fullName>
    </submittedName>
</protein>
<keyword evidence="4" id="KW-0479">Metal-binding</keyword>
<dbReference type="InterPro" id="IPR008753">
    <property type="entry name" value="Peptidase_M13_N"/>
</dbReference>
<evidence type="ECO:0000259" key="10">
    <source>
        <dbReference type="Pfam" id="PF05649"/>
    </source>
</evidence>
<dbReference type="InterPro" id="IPR000718">
    <property type="entry name" value="Peptidase_M13"/>
</dbReference>
<keyword evidence="5" id="KW-0378">Hydrolase</keyword>
<evidence type="ECO:0000256" key="2">
    <source>
        <dbReference type="ARBA" id="ARBA00007357"/>
    </source>
</evidence>
<evidence type="ECO:0000313" key="11">
    <source>
        <dbReference type="EMBL" id="TCU88274.1"/>
    </source>
</evidence>
<reference evidence="11 12" key="1">
    <citation type="submission" date="2019-03" db="EMBL/GenBank/DDBJ databases">
        <title>Genomic Encyclopedia of Type Strains, Phase IV (KMG-IV): sequencing the most valuable type-strain genomes for metagenomic binning, comparative biology and taxonomic classification.</title>
        <authorList>
            <person name="Goeker M."/>
        </authorList>
    </citation>
    <scope>NUCLEOTIDE SEQUENCE [LARGE SCALE GENOMIC DNA]</scope>
    <source>
        <strain evidence="11 12">DSM 654</strain>
    </source>
</reference>
<evidence type="ECO:0000256" key="8">
    <source>
        <dbReference type="SAM" id="SignalP"/>
    </source>
</evidence>
<proteinExistence type="inferred from homology"/>
<keyword evidence="3" id="KW-0645">Protease</keyword>
<feature type="signal peptide" evidence="8">
    <location>
        <begin position="1"/>
        <end position="22"/>
    </location>
</feature>
<evidence type="ECO:0000256" key="6">
    <source>
        <dbReference type="ARBA" id="ARBA00022833"/>
    </source>
</evidence>
<evidence type="ECO:0000256" key="5">
    <source>
        <dbReference type="ARBA" id="ARBA00022801"/>
    </source>
</evidence>
<name>A0A4R3UH50_ROSSA</name>
<dbReference type="CDD" id="cd08662">
    <property type="entry name" value="M13"/>
    <property type="match status" value="1"/>
</dbReference>
<dbReference type="InterPro" id="IPR024079">
    <property type="entry name" value="MetalloPept_cat_dom_sf"/>
</dbReference>
<dbReference type="Gene3D" id="3.40.390.10">
    <property type="entry name" value="Collagenase (Catalytic Domain)"/>
    <property type="match status" value="1"/>
</dbReference>
<dbReference type="InterPro" id="IPR042089">
    <property type="entry name" value="Peptidase_M13_dom_2"/>
</dbReference>
<organism evidence="11 12">
    <name type="scientific">Roseateles saccharophilus</name>
    <name type="common">Pseudomonas saccharophila</name>
    <dbReference type="NCBI Taxonomy" id="304"/>
    <lineage>
        <taxon>Bacteria</taxon>
        <taxon>Pseudomonadati</taxon>
        <taxon>Pseudomonadota</taxon>
        <taxon>Betaproteobacteria</taxon>
        <taxon>Burkholderiales</taxon>
        <taxon>Sphaerotilaceae</taxon>
        <taxon>Roseateles</taxon>
    </lineage>
</organism>
<keyword evidence="12" id="KW-1185">Reference proteome</keyword>
<dbReference type="Pfam" id="PF01431">
    <property type="entry name" value="Peptidase_M13"/>
    <property type="match status" value="1"/>
</dbReference>
<dbReference type="SUPFAM" id="SSF55486">
    <property type="entry name" value="Metalloproteases ('zincins'), catalytic domain"/>
    <property type="match status" value="1"/>
</dbReference>
<dbReference type="PANTHER" id="PTHR11733:SF167">
    <property type="entry name" value="FI17812P1-RELATED"/>
    <property type="match status" value="1"/>
</dbReference>
<dbReference type="EMBL" id="SMBU01000042">
    <property type="protein sequence ID" value="TCU88274.1"/>
    <property type="molecule type" value="Genomic_DNA"/>
</dbReference>
<dbReference type="GO" id="GO:0046872">
    <property type="term" value="F:metal ion binding"/>
    <property type="evidence" value="ECO:0007669"/>
    <property type="project" value="UniProtKB-KW"/>
</dbReference>
<dbReference type="InterPro" id="IPR018497">
    <property type="entry name" value="Peptidase_M13_C"/>
</dbReference>
<dbReference type="OrthoDB" id="9775677at2"/>
<feature type="domain" description="Peptidase M13 C-terminal" evidence="9">
    <location>
        <begin position="469"/>
        <end position="669"/>
    </location>
</feature>
<evidence type="ECO:0000256" key="3">
    <source>
        <dbReference type="ARBA" id="ARBA00022670"/>
    </source>
</evidence>